<dbReference type="InterPro" id="IPR051786">
    <property type="entry name" value="ASN_synthetase/amidase"/>
</dbReference>
<dbReference type="EC" id="6.3.5.4" evidence="3"/>
<comment type="caution">
    <text evidence="9">The sequence shown here is derived from an EMBL/GenBank/DDBJ whole genome shotgun (WGS) entry which is preliminary data.</text>
</comment>
<dbReference type="PANTHER" id="PTHR43284">
    <property type="entry name" value="ASPARAGINE SYNTHETASE (GLUTAMINE-HYDROLYZING)"/>
    <property type="match status" value="1"/>
</dbReference>
<name>A0A2G8TGF2_9BURK</name>
<dbReference type="GO" id="GO:0004066">
    <property type="term" value="F:asparagine synthase (glutamine-hydrolyzing) activity"/>
    <property type="evidence" value="ECO:0007669"/>
    <property type="project" value="UniProtKB-EC"/>
</dbReference>
<dbReference type="GO" id="GO:0005524">
    <property type="term" value="F:ATP binding"/>
    <property type="evidence" value="ECO:0007669"/>
    <property type="project" value="UniProtKB-KW"/>
</dbReference>
<dbReference type="RefSeq" id="WP_099788597.1">
    <property type="nucleotide sequence ID" value="NZ_JBHLYV010000032.1"/>
</dbReference>
<evidence type="ECO:0000313" key="9">
    <source>
        <dbReference type="EMBL" id="PIL45093.1"/>
    </source>
</evidence>
<evidence type="ECO:0000256" key="2">
    <source>
        <dbReference type="ARBA" id="ARBA00005752"/>
    </source>
</evidence>
<dbReference type="InterPro" id="IPR017932">
    <property type="entry name" value="GATase_2_dom"/>
</dbReference>
<evidence type="ECO:0000256" key="4">
    <source>
        <dbReference type="ARBA" id="ARBA00022741"/>
    </source>
</evidence>
<comment type="similarity">
    <text evidence="2">Belongs to the asparagine synthetase family.</text>
</comment>
<evidence type="ECO:0000256" key="6">
    <source>
        <dbReference type="ARBA" id="ARBA00048741"/>
    </source>
</evidence>
<comment type="catalytic activity">
    <reaction evidence="6">
        <text>L-aspartate + L-glutamine + ATP + H2O = L-asparagine + L-glutamate + AMP + diphosphate + H(+)</text>
        <dbReference type="Rhea" id="RHEA:12228"/>
        <dbReference type="ChEBI" id="CHEBI:15377"/>
        <dbReference type="ChEBI" id="CHEBI:15378"/>
        <dbReference type="ChEBI" id="CHEBI:29985"/>
        <dbReference type="ChEBI" id="CHEBI:29991"/>
        <dbReference type="ChEBI" id="CHEBI:30616"/>
        <dbReference type="ChEBI" id="CHEBI:33019"/>
        <dbReference type="ChEBI" id="CHEBI:58048"/>
        <dbReference type="ChEBI" id="CHEBI:58359"/>
        <dbReference type="ChEBI" id="CHEBI:456215"/>
        <dbReference type="EC" id="6.3.5.4"/>
    </reaction>
</comment>
<keyword evidence="4" id="KW-0547">Nucleotide-binding</keyword>
<dbReference type="PIRSF" id="PIRSF001589">
    <property type="entry name" value="Asn_synthetase_glu-h"/>
    <property type="match status" value="1"/>
</dbReference>
<proteinExistence type="inferred from homology"/>
<dbReference type="InterPro" id="IPR029055">
    <property type="entry name" value="Ntn_hydrolases_N"/>
</dbReference>
<dbReference type="PANTHER" id="PTHR43284:SF1">
    <property type="entry name" value="ASPARAGINE SYNTHETASE"/>
    <property type="match status" value="1"/>
</dbReference>
<evidence type="ECO:0000259" key="8">
    <source>
        <dbReference type="Pfam" id="PF13537"/>
    </source>
</evidence>
<protein>
    <recommendedName>
        <fullName evidence="3">asparagine synthase (glutamine-hydrolyzing)</fullName>
        <ecNumber evidence="3">6.3.5.4</ecNumber>
    </recommendedName>
</protein>
<evidence type="ECO:0000256" key="3">
    <source>
        <dbReference type="ARBA" id="ARBA00012737"/>
    </source>
</evidence>
<dbReference type="SUPFAM" id="SSF52402">
    <property type="entry name" value="Adenine nucleotide alpha hydrolases-like"/>
    <property type="match status" value="1"/>
</dbReference>
<dbReference type="Pfam" id="PF13537">
    <property type="entry name" value="GATase_7"/>
    <property type="match status" value="1"/>
</dbReference>
<dbReference type="CDD" id="cd01991">
    <property type="entry name" value="Asn_synthase_B_C"/>
    <property type="match status" value="1"/>
</dbReference>
<dbReference type="OrthoDB" id="9763290at2"/>
<dbReference type="EMBL" id="PDOC01000005">
    <property type="protein sequence ID" value="PIL45093.1"/>
    <property type="molecule type" value="Genomic_DNA"/>
</dbReference>
<reference evidence="9 10" key="1">
    <citation type="submission" date="2017-10" db="EMBL/GenBank/DDBJ databases">
        <title>Massilia psychrophilum sp. nov., a novel purple-pigmented bacterium isolated from Tianshan glacier, Xinjiang Municipality, China.</title>
        <authorList>
            <person name="Wang H."/>
        </authorList>
    </citation>
    <scope>NUCLEOTIDE SEQUENCE [LARGE SCALE GENOMIC DNA]</scope>
    <source>
        <strain evidence="9 10">JCM 30074</strain>
    </source>
</reference>
<evidence type="ECO:0000256" key="1">
    <source>
        <dbReference type="ARBA" id="ARBA00005187"/>
    </source>
</evidence>
<dbReference type="InterPro" id="IPR006426">
    <property type="entry name" value="Asn_synth_AEB"/>
</dbReference>
<dbReference type="GO" id="GO:0006529">
    <property type="term" value="P:asparagine biosynthetic process"/>
    <property type="evidence" value="ECO:0007669"/>
    <property type="project" value="InterPro"/>
</dbReference>
<dbReference type="Gene3D" id="3.40.50.620">
    <property type="entry name" value="HUPs"/>
    <property type="match status" value="1"/>
</dbReference>
<dbReference type="InterPro" id="IPR001962">
    <property type="entry name" value="Asn_synthase"/>
</dbReference>
<dbReference type="GO" id="GO:0005829">
    <property type="term" value="C:cytosol"/>
    <property type="evidence" value="ECO:0007669"/>
    <property type="project" value="TreeGrafter"/>
</dbReference>
<dbReference type="InterPro" id="IPR014729">
    <property type="entry name" value="Rossmann-like_a/b/a_fold"/>
</dbReference>
<dbReference type="Pfam" id="PF00733">
    <property type="entry name" value="Asn_synthase"/>
    <property type="match status" value="1"/>
</dbReference>
<dbReference type="Gene3D" id="3.60.20.10">
    <property type="entry name" value="Glutamine Phosphoribosylpyrophosphate, subunit 1, domain 1"/>
    <property type="match status" value="1"/>
</dbReference>
<evidence type="ECO:0000313" key="10">
    <source>
        <dbReference type="Proteomes" id="UP000230390"/>
    </source>
</evidence>
<dbReference type="SUPFAM" id="SSF56235">
    <property type="entry name" value="N-terminal nucleophile aminohydrolases (Ntn hydrolases)"/>
    <property type="match status" value="1"/>
</dbReference>
<organism evidence="9 10">
    <name type="scientific">Massilia eurypsychrophila</name>
    <dbReference type="NCBI Taxonomy" id="1485217"/>
    <lineage>
        <taxon>Bacteria</taxon>
        <taxon>Pseudomonadati</taxon>
        <taxon>Pseudomonadota</taxon>
        <taxon>Betaproteobacteria</taxon>
        <taxon>Burkholderiales</taxon>
        <taxon>Oxalobacteraceae</taxon>
        <taxon>Telluria group</taxon>
        <taxon>Massilia</taxon>
    </lineage>
</organism>
<feature type="domain" description="Asparagine synthetase" evidence="7">
    <location>
        <begin position="225"/>
        <end position="588"/>
    </location>
</feature>
<dbReference type="AlphaFoldDB" id="A0A2G8TGF2"/>
<feature type="domain" description="Glutamine amidotransferase type-2" evidence="8">
    <location>
        <begin position="68"/>
        <end position="133"/>
    </location>
</feature>
<keyword evidence="5" id="KW-0067">ATP-binding</keyword>
<sequence length="613" mass="65243">MSGLCGWFSHDPGALPIEQMAAPLCRFGGATLRLGQHGAGALALAAGAGSGSLLHEDGLLVAAWGAPAETVARLWRSHGPKLCSALSGHFVFALLDEQRDEALLAVDRSASRPLLYQQVGRTLVFASSAEALVQHPAARREIDPQALYNYLYFHGVPAPASIYKGQRRLLAGESLHFQGGRLARTRYWKLQFHESLAEGSADLKQEMIDTVRSASAAALGGQSGAVLLSGGPGSAAVAALLNGSGAEAVRTYSVGYHGDDDGTLERARSLARLLGTAHKERAIGAAEVADAIARLAAGFDQPLGDPAVVATLYGAELARADGAQRLLGGHGAAELFGARAQYSQQARLSQYEKIPSALRQTLVEPLLFQLAGGVGGAPLRRARSYIEQAMTGLPGRLQAGNPLHGYGSAEVFETAFLAGVDPTAPAALLSQSWWLSDGASQVSQLIALDLQYALADVQLPSMAKACELSGLEAGFPYLADAVVAFAARLTPRQKLDGVKSSPFFLDAVRSLLPRRAAQQHGAAAMPFGLWLQSEPRMRSLALDSLSDLKRRAIVRPAFIDTLLAARVAEHPAYHGRMVWLLMMLEQWFSQRRFGTVHTPMIRKAEDAAETCRQ</sequence>
<evidence type="ECO:0000259" key="7">
    <source>
        <dbReference type="Pfam" id="PF00733"/>
    </source>
</evidence>
<gene>
    <name evidence="9" type="ORF">CR105_11555</name>
</gene>
<evidence type="ECO:0000256" key="5">
    <source>
        <dbReference type="ARBA" id="ARBA00022840"/>
    </source>
</evidence>
<accession>A0A2G8TGF2</accession>
<comment type="pathway">
    <text evidence="1">Amino-acid biosynthesis; L-asparagine biosynthesis; L-asparagine from L-aspartate (L-Gln route): step 1/1.</text>
</comment>
<dbReference type="Proteomes" id="UP000230390">
    <property type="component" value="Unassembled WGS sequence"/>
</dbReference>
<keyword evidence="10" id="KW-1185">Reference proteome</keyword>